<dbReference type="AlphaFoldDB" id="A0A066XC44"/>
<dbReference type="Proteomes" id="UP000027238">
    <property type="component" value="Unassembled WGS sequence"/>
</dbReference>
<evidence type="ECO:0000256" key="1">
    <source>
        <dbReference type="SAM" id="MobiDB-lite"/>
    </source>
</evidence>
<feature type="compositionally biased region" description="Polar residues" evidence="1">
    <location>
        <begin position="1"/>
        <end position="12"/>
    </location>
</feature>
<dbReference type="EMBL" id="JMSE01000903">
    <property type="protein sequence ID" value="KDN66733.1"/>
    <property type="molecule type" value="Genomic_DNA"/>
</dbReference>
<dbReference type="HOGENOM" id="CLU_2426930_0_0_1"/>
<keyword evidence="3" id="KW-1185">Reference proteome</keyword>
<evidence type="ECO:0000313" key="2">
    <source>
        <dbReference type="EMBL" id="KDN66733.1"/>
    </source>
</evidence>
<reference evidence="3" key="1">
    <citation type="journal article" date="2014" name="Genome Announc.">
        <title>Draft genome sequence of Colletotrichum sublineola, a destructive pathogen of cultivated sorghum.</title>
        <authorList>
            <person name="Baroncelli R."/>
            <person name="Sanz-Martin J.M."/>
            <person name="Rech G.E."/>
            <person name="Sukno S.A."/>
            <person name="Thon M.R."/>
        </authorList>
    </citation>
    <scope>NUCLEOTIDE SEQUENCE [LARGE SCALE GENOMIC DNA]</scope>
    <source>
        <strain evidence="3">TX430BB</strain>
    </source>
</reference>
<accession>A0A066XC44</accession>
<proteinExistence type="predicted"/>
<comment type="caution">
    <text evidence="2">The sequence shown here is derived from an EMBL/GenBank/DDBJ whole genome shotgun (WGS) entry which is preliminary data.</text>
</comment>
<organism evidence="2 3">
    <name type="scientific">Colletotrichum sublineola</name>
    <name type="common">Sorghum anthracnose fungus</name>
    <dbReference type="NCBI Taxonomy" id="1173701"/>
    <lineage>
        <taxon>Eukaryota</taxon>
        <taxon>Fungi</taxon>
        <taxon>Dikarya</taxon>
        <taxon>Ascomycota</taxon>
        <taxon>Pezizomycotina</taxon>
        <taxon>Sordariomycetes</taxon>
        <taxon>Hypocreomycetidae</taxon>
        <taxon>Glomerellales</taxon>
        <taxon>Glomerellaceae</taxon>
        <taxon>Colletotrichum</taxon>
        <taxon>Colletotrichum graminicola species complex</taxon>
    </lineage>
</organism>
<protein>
    <submittedName>
        <fullName evidence="2">Uncharacterized protein</fullName>
    </submittedName>
</protein>
<sequence length="91" mass="10412">MDEVLTSVSPDQSPYEDTATTPLSPYSVDAEETESVVTFESDCIQYHNIRGRDYVTYNEKTYWRPCSTDFDELMVGLLGNVNIRQLFFGVN</sequence>
<name>A0A066XC44_COLSU</name>
<feature type="region of interest" description="Disordered" evidence="1">
    <location>
        <begin position="1"/>
        <end position="26"/>
    </location>
</feature>
<evidence type="ECO:0000313" key="3">
    <source>
        <dbReference type="Proteomes" id="UP000027238"/>
    </source>
</evidence>
<gene>
    <name evidence="2" type="ORF">CSUB01_12512</name>
</gene>